<keyword evidence="1" id="KW-1133">Transmembrane helix</keyword>
<name>A0ABT4TSA0_9ACTN</name>
<keyword evidence="1" id="KW-0472">Membrane</keyword>
<evidence type="ECO:0008006" key="4">
    <source>
        <dbReference type="Google" id="ProtNLM"/>
    </source>
</evidence>
<feature type="transmembrane region" description="Helical" evidence="1">
    <location>
        <begin position="6"/>
        <end position="26"/>
    </location>
</feature>
<feature type="transmembrane region" description="Helical" evidence="1">
    <location>
        <begin position="61"/>
        <end position="81"/>
    </location>
</feature>
<accession>A0ABT4TSA0</accession>
<organism evidence="2 3">
    <name type="scientific">Nocardiopsis suaedae</name>
    <dbReference type="NCBI Taxonomy" id="3018444"/>
    <lineage>
        <taxon>Bacteria</taxon>
        <taxon>Bacillati</taxon>
        <taxon>Actinomycetota</taxon>
        <taxon>Actinomycetes</taxon>
        <taxon>Streptosporangiales</taxon>
        <taxon>Nocardiopsidaceae</taxon>
        <taxon>Nocardiopsis</taxon>
    </lineage>
</organism>
<comment type="caution">
    <text evidence="2">The sequence shown here is derived from an EMBL/GenBank/DDBJ whole genome shotgun (WGS) entry which is preliminary data.</text>
</comment>
<dbReference type="RefSeq" id="WP_270680181.1">
    <property type="nucleotide sequence ID" value="NZ_JAQFWP010000057.1"/>
</dbReference>
<proteinExistence type="predicted"/>
<evidence type="ECO:0000313" key="2">
    <source>
        <dbReference type="EMBL" id="MDA2807554.1"/>
    </source>
</evidence>
<dbReference type="EMBL" id="JAQFWP010000057">
    <property type="protein sequence ID" value="MDA2807554.1"/>
    <property type="molecule type" value="Genomic_DNA"/>
</dbReference>
<sequence>MHTALLTLHIAAGTIGLVAALAALTARKRRGLHTVSGRVFGATVVVVAVTTYALLPFAPDMWWLGIVAAATLAAVAAGVHLARRKPVPNWYRIHLVLMMSAVIAYVTPVAVQFADGNVLAWILPTVVGSPLITYRSLVAAGVLPAWHEALMPWRKTRKRTAEERRQAARA</sequence>
<reference evidence="2" key="1">
    <citation type="submission" date="2023-01" db="EMBL/GenBank/DDBJ databases">
        <title>Draft genome sequence of Nocardiopsis sp. LSu2-4 isolated from halophytes.</title>
        <authorList>
            <person name="Duangmal K."/>
            <person name="Chantavorakit T."/>
        </authorList>
    </citation>
    <scope>NUCLEOTIDE SEQUENCE</scope>
    <source>
        <strain evidence="2">LSu2-4</strain>
    </source>
</reference>
<protein>
    <recommendedName>
        <fullName evidence="4">DUF2306 domain-containing protein</fullName>
    </recommendedName>
</protein>
<keyword evidence="1" id="KW-0812">Transmembrane</keyword>
<gene>
    <name evidence="2" type="ORF">O4U47_23800</name>
</gene>
<evidence type="ECO:0000256" key="1">
    <source>
        <dbReference type="SAM" id="Phobius"/>
    </source>
</evidence>
<feature type="transmembrane region" description="Helical" evidence="1">
    <location>
        <begin position="38"/>
        <end position="55"/>
    </location>
</feature>
<keyword evidence="3" id="KW-1185">Reference proteome</keyword>
<evidence type="ECO:0000313" key="3">
    <source>
        <dbReference type="Proteomes" id="UP001165685"/>
    </source>
</evidence>
<feature type="transmembrane region" description="Helical" evidence="1">
    <location>
        <begin position="93"/>
        <end position="111"/>
    </location>
</feature>
<dbReference type="Proteomes" id="UP001165685">
    <property type="component" value="Unassembled WGS sequence"/>
</dbReference>
<feature type="transmembrane region" description="Helical" evidence="1">
    <location>
        <begin position="131"/>
        <end position="150"/>
    </location>
</feature>